<dbReference type="InterPro" id="IPR024752">
    <property type="entry name" value="Myb/SANT-like_dom"/>
</dbReference>
<dbReference type="EMBL" id="CM008049">
    <property type="protein sequence ID" value="PVH48111.1"/>
    <property type="molecule type" value="Genomic_DNA"/>
</dbReference>
<feature type="domain" description="Myb/SANT-like" evidence="2">
    <location>
        <begin position="11"/>
        <end position="97"/>
    </location>
</feature>
<evidence type="ECO:0000256" key="1">
    <source>
        <dbReference type="SAM" id="MobiDB-lite"/>
    </source>
</evidence>
<dbReference type="PANTHER" id="PTHR47127">
    <property type="entry name" value="10A19I.15"/>
    <property type="match status" value="1"/>
</dbReference>
<dbReference type="AlphaFoldDB" id="A0A2T8JDX7"/>
<feature type="region of interest" description="Disordered" evidence="1">
    <location>
        <begin position="138"/>
        <end position="169"/>
    </location>
</feature>
<dbReference type="Pfam" id="PF12776">
    <property type="entry name" value="Myb_DNA-bind_3"/>
    <property type="match status" value="1"/>
</dbReference>
<organism evidence="3">
    <name type="scientific">Panicum hallii</name>
    <dbReference type="NCBI Taxonomy" id="206008"/>
    <lineage>
        <taxon>Eukaryota</taxon>
        <taxon>Viridiplantae</taxon>
        <taxon>Streptophyta</taxon>
        <taxon>Embryophyta</taxon>
        <taxon>Tracheophyta</taxon>
        <taxon>Spermatophyta</taxon>
        <taxon>Magnoliopsida</taxon>
        <taxon>Liliopsida</taxon>
        <taxon>Poales</taxon>
        <taxon>Poaceae</taxon>
        <taxon>PACMAD clade</taxon>
        <taxon>Panicoideae</taxon>
        <taxon>Panicodae</taxon>
        <taxon>Paniceae</taxon>
        <taxon>Panicinae</taxon>
        <taxon>Panicum</taxon>
        <taxon>Panicum sect. Panicum</taxon>
    </lineage>
</organism>
<dbReference type="Gramene" id="PVH48111">
    <property type="protein sequence ID" value="PVH48111"/>
    <property type="gene ID" value="PAHAL_4G252700"/>
</dbReference>
<dbReference type="Proteomes" id="UP000243499">
    <property type="component" value="Chromosome 4"/>
</dbReference>
<reference evidence="3" key="1">
    <citation type="submission" date="2018-04" db="EMBL/GenBank/DDBJ databases">
        <title>WGS assembly of Panicum hallii.</title>
        <authorList>
            <person name="Lovell J."/>
            <person name="Jenkins J."/>
            <person name="Lowry D."/>
            <person name="Mamidi S."/>
            <person name="Sreedasyam A."/>
            <person name="Weng X."/>
            <person name="Barry K."/>
            <person name="Bonette J."/>
            <person name="Campitelli B."/>
            <person name="Daum C."/>
            <person name="Gordon S."/>
            <person name="Gould B."/>
            <person name="Lipzen A."/>
            <person name="Macqueen A."/>
            <person name="Palacio-Mejia J."/>
            <person name="Plott C."/>
            <person name="Shakirov E."/>
            <person name="Shu S."/>
            <person name="Yoshinaga Y."/>
            <person name="Zane M."/>
            <person name="Rokhsar D."/>
            <person name="Grimwood J."/>
            <person name="Schmutz J."/>
            <person name="Juenger T."/>
        </authorList>
    </citation>
    <scope>NUCLEOTIDE SEQUENCE [LARGE SCALE GENOMIC DNA]</scope>
    <source>
        <strain evidence="3">FIL2</strain>
    </source>
</reference>
<gene>
    <name evidence="3" type="ORF">PAHAL_4G252700</name>
</gene>
<accession>A0A2T8JDX7</accession>
<evidence type="ECO:0000313" key="3">
    <source>
        <dbReference type="EMBL" id="PVH48111.1"/>
    </source>
</evidence>
<protein>
    <recommendedName>
        <fullName evidence="2">Myb/SANT-like domain-containing protein</fullName>
    </recommendedName>
</protein>
<evidence type="ECO:0000259" key="2">
    <source>
        <dbReference type="Pfam" id="PF12776"/>
    </source>
</evidence>
<proteinExistence type="predicted"/>
<sequence length="279" mass="30887">MVANGGGVVQWPSAVSSFMLTYLSQLVASGTKTYTGFKQVHLNACAKALNETMSTHYTGTHVGNHLRKWKRIYAKIEKLKNLSGALWVQETCTISLEKEHYIGHDHCDDAKYLNTPIEHYHKMATIFGNSLATVVTETENAPKDTEDGAATTEQVEADDATTGESYGTKPLAPKKAKVANLEDPTMAMVAMLGDNLENLATAITNITNIVASDDDDISEELYENLMSIPGFEGTHLDDYYAHLCEHPREARQFYKLPTLSSKMIWVARYIKKYLSDGGL</sequence>
<name>A0A2T8JDX7_9POAL</name>